<evidence type="ECO:0000313" key="2">
    <source>
        <dbReference type="EMBL" id="ETO59708.1"/>
    </source>
</evidence>
<feature type="region of interest" description="Disordered" evidence="1">
    <location>
        <begin position="82"/>
        <end position="114"/>
    </location>
</feature>
<feature type="compositionally biased region" description="Basic and acidic residues" evidence="1">
    <location>
        <begin position="1"/>
        <end position="11"/>
    </location>
</feature>
<name>A0A080YZ97_PHYNI</name>
<sequence length="212" mass="23105">AVVAVDHDDSRCGGSASLQRAPPRRCPGSLRETDSAIRSESARSRRGVADGKCLAGRQAGALATTKPPVFRSVHVQLCLTTETTGSRRRPSKRCRTSAASSAEEPAASFRQSTLFQRDPRQSAAAPRNAWPVCAHRDLSLFSARCSFAPSATQGALVLVSTRPARRRRLSTVQETRPDLRLSTRSLNLLLHGQYAARFRVVLDLCKSLKIQK</sequence>
<feature type="compositionally biased region" description="Basic and acidic residues" evidence="1">
    <location>
        <begin position="31"/>
        <end position="44"/>
    </location>
</feature>
<feature type="compositionally biased region" description="Basic residues" evidence="1">
    <location>
        <begin position="86"/>
        <end position="95"/>
    </location>
</feature>
<gene>
    <name evidence="2" type="ORF">F444_21997</name>
</gene>
<dbReference type="EMBL" id="ANJA01004061">
    <property type="protein sequence ID" value="ETO59708.1"/>
    <property type="molecule type" value="Genomic_DNA"/>
</dbReference>
<dbReference type="AlphaFoldDB" id="A0A080YZ97"/>
<protein>
    <submittedName>
        <fullName evidence="2">Uncharacterized protein</fullName>
    </submittedName>
</protein>
<reference evidence="2 3" key="1">
    <citation type="submission" date="2013-11" db="EMBL/GenBank/DDBJ databases">
        <title>The Genome Sequence of Phytophthora parasitica P1976.</title>
        <authorList>
            <consortium name="The Broad Institute Genomics Platform"/>
            <person name="Russ C."/>
            <person name="Tyler B."/>
            <person name="Panabieres F."/>
            <person name="Shan W."/>
            <person name="Tripathy S."/>
            <person name="Grunwald N."/>
            <person name="Machado M."/>
            <person name="Johnson C.S."/>
            <person name="Walker B."/>
            <person name="Young S."/>
            <person name="Zeng Q."/>
            <person name="Gargeya S."/>
            <person name="Fitzgerald M."/>
            <person name="Haas B."/>
            <person name="Abouelleil A."/>
            <person name="Allen A.W."/>
            <person name="Alvarado L."/>
            <person name="Arachchi H.M."/>
            <person name="Berlin A.M."/>
            <person name="Chapman S.B."/>
            <person name="Gainer-Dewar J."/>
            <person name="Goldberg J."/>
            <person name="Griggs A."/>
            <person name="Gujja S."/>
            <person name="Hansen M."/>
            <person name="Howarth C."/>
            <person name="Imamovic A."/>
            <person name="Ireland A."/>
            <person name="Larimer J."/>
            <person name="McCowan C."/>
            <person name="Murphy C."/>
            <person name="Pearson M."/>
            <person name="Poon T.W."/>
            <person name="Priest M."/>
            <person name="Roberts A."/>
            <person name="Saif S."/>
            <person name="Shea T."/>
            <person name="Sisk P."/>
            <person name="Sykes S."/>
            <person name="Wortman J."/>
            <person name="Nusbaum C."/>
            <person name="Birren B."/>
        </authorList>
    </citation>
    <scope>NUCLEOTIDE SEQUENCE [LARGE SCALE GENOMIC DNA]</scope>
    <source>
        <strain evidence="2 3">P1976</strain>
    </source>
</reference>
<evidence type="ECO:0000313" key="3">
    <source>
        <dbReference type="Proteomes" id="UP000028582"/>
    </source>
</evidence>
<feature type="compositionally biased region" description="Low complexity" evidence="1">
    <location>
        <begin position="97"/>
        <end position="108"/>
    </location>
</feature>
<comment type="caution">
    <text evidence="2">The sequence shown here is derived from an EMBL/GenBank/DDBJ whole genome shotgun (WGS) entry which is preliminary data.</text>
</comment>
<feature type="non-terminal residue" evidence="2">
    <location>
        <position position="1"/>
    </location>
</feature>
<dbReference type="Proteomes" id="UP000028582">
    <property type="component" value="Unassembled WGS sequence"/>
</dbReference>
<feature type="region of interest" description="Disordered" evidence="1">
    <location>
        <begin position="1"/>
        <end position="44"/>
    </location>
</feature>
<accession>A0A080YZ97</accession>
<evidence type="ECO:0000256" key="1">
    <source>
        <dbReference type="SAM" id="MobiDB-lite"/>
    </source>
</evidence>
<proteinExistence type="predicted"/>
<organism evidence="2 3">
    <name type="scientific">Phytophthora nicotianae P1976</name>
    <dbReference type="NCBI Taxonomy" id="1317066"/>
    <lineage>
        <taxon>Eukaryota</taxon>
        <taxon>Sar</taxon>
        <taxon>Stramenopiles</taxon>
        <taxon>Oomycota</taxon>
        <taxon>Peronosporomycetes</taxon>
        <taxon>Peronosporales</taxon>
        <taxon>Peronosporaceae</taxon>
        <taxon>Phytophthora</taxon>
    </lineage>
</organism>